<organism evidence="3 4">
    <name type="scientific">Dunaliella salina</name>
    <name type="common">Green alga</name>
    <name type="synonym">Protococcus salinus</name>
    <dbReference type="NCBI Taxonomy" id="3046"/>
    <lineage>
        <taxon>Eukaryota</taxon>
        <taxon>Viridiplantae</taxon>
        <taxon>Chlorophyta</taxon>
        <taxon>core chlorophytes</taxon>
        <taxon>Chlorophyceae</taxon>
        <taxon>CS clade</taxon>
        <taxon>Chlamydomonadales</taxon>
        <taxon>Dunaliellaceae</taxon>
        <taxon>Dunaliella</taxon>
    </lineage>
</organism>
<keyword evidence="4" id="KW-1185">Reference proteome</keyword>
<evidence type="ECO:0000313" key="3">
    <source>
        <dbReference type="EMBL" id="KAF5835665.1"/>
    </source>
</evidence>
<evidence type="ECO:0000313" key="4">
    <source>
        <dbReference type="Proteomes" id="UP000815325"/>
    </source>
</evidence>
<feature type="signal peptide" evidence="2">
    <location>
        <begin position="1"/>
        <end position="17"/>
    </location>
</feature>
<accession>A0ABQ7GM27</accession>
<dbReference type="Pfam" id="PF04832">
    <property type="entry name" value="SOUL"/>
    <property type="match status" value="1"/>
</dbReference>
<evidence type="ECO:0000256" key="2">
    <source>
        <dbReference type="SAM" id="SignalP"/>
    </source>
</evidence>
<dbReference type="SUPFAM" id="SSF55136">
    <property type="entry name" value="Probable bacterial effector-binding domain"/>
    <property type="match status" value="1"/>
</dbReference>
<dbReference type="InterPro" id="IPR006917">
    <property type="entry name" value="SOUL_heme-bd"/>
</dbReference>
<reference evidence="3" key="1">
    <citation type="submission" date="2017-08" db="EMBL/GenBank/DDBJ databases">
        <authorList>
            <person name="Polle J.E."/>
            <person name="Barry K."/>
            <person name="Cushman J."/>
            <person name="Schmutz J."/>
            <person name="Tran D."/>
            <person name="Hathwaick L.T."/>
            <person name="Yim W.C."/>
            <person name="Jenkins J."/>
            <person name="Mckie-Krisberg Z.M."/>
            <person name="Prochnik S."/>
            <person name="Lindquist E."/>
            <person name="Dockter R.B."/>
            <person name="Adam C."/>
            <person name="Molina H."/>
            <person name="Bunkerborg J."/>
            <person name="Jin E."/>
            <person name="Buchheim M."/>
            <person name="Magnuson J."/>
        </authorList>
    </citation>
    <scope>NUCLEOTIDE SEQUENCE</scope>
    <source>
        <strain evidence="3">CCAP 19/18</strain>
    </source>
</reference>
<name>A0ABQ7GM27_DUNSA</name>
<feature type="chain" id="PRO_5045397373" evidence="2">
    <location>
        <begin position="18"/>
        <end position="147"/>
    </location>
</feature>
<keyword evidence="2" id="KW-0732">Signal</keyword>
<dbReference type="Gene3D" id="3.20.80.10">
    <property type="entry name" value="Regulatory factor, effector binding domain"/>
    <property type="match status" value="1"/>
</dbReference>
<sequence length="147" mass="16931">MLGLLIIALAAATQVHSSAEARGSGFDPPEFCHGYNCPEYERLIKYLLGNNELQEQIEMTAPTVTTVRLDEDKRIQPDYTVSFFLPLAHNEIWVLRTKEEKKHHRKRDDKGRKRSPLWLPFDFDLQEEARGVIFGARKRQAQKAPSP</sequence>
<protein>
    <submittedName>
        <fullName evidence="3">Uncharacterized protein</fullName>
    </submittedName>
</protein>
<dbReference type="Proteomes" id="UP000815325">
    <property type="component" value="Unassembled WGS sequence"/>
</dbReference>
<evidence type="ECO:0000256" key="1">
    <source>
        <dbReference type="ARBA" id="ARBA00009817"/>
    </source>
</evidence>
<dbReference type="EMBL" id="MU069694">
    <property type="protein sequence ID" value="KAF5835665.1"/>
    <property type="molecule type" value="Genomic_DNA"/>
</dbReference>
<proteinExistence type="inferred from homology"/>
<comment type="caution">
    <text evidence="3">The sequence shown here is derived from an EMBL/GenBank/DDBJ whole genome shotgun (WGS) entry which is preliminary data.</text>
</comment>
<gene>
    <name evidence="3" type="ORF">DUNSADRAFT_7025</name>
</gene>
<dbReference type="InterPro" id="IPR011256">
    <property type="entry name" value="Reg_factor_effector_dom_sf"/>
</dbReference>
<comment type="similarity">
    <text evidence="1">Belongs to the HEBP family.</text>
</comment>